<dbReference type="AlphaFoldDB" id="A0A2I0IYS3"/>
<organism evidence="2 3">
    <name type="scientific">Punica granatum</name>
    <name type="common">Pomegranate</name>
    <dbReference type="NCBI Taxonomy" id="22663"/>
    <lineage>
        <taxon>Eukaryota</taxon>
        <taxon>Viridiplantae</taxon>
        <taxon>Streptophyta</taxon>
        <taxon>Embryophyta</taxon>
        <taxon>Tracheophyta</taxon>
        <taxon>Spermatophyta</taxon>
        <taxon>Magnoliopsida</taxon>
        <taxon>eudicotyledons</taxon>
        <taxon>Gunneridae</taxon>
        <taxon>Pentapetalae</taxon>
        <taxon>rosids</taxon>
        <taxon>malvids</taxon>
        <taxon>Myrtales</taxon>
        <taxon>Lythraceae</taxon>
        <taxon>Punica</taxon>
    </lineage>
</organism>
<proteinExistence type="predicted"/>
<reference evidence="2 3" key="1">
    <citation type="submission" date="2017-11" db="EMBL/GenBank/DDBJ databases">
        <title>De-novo sequencing of pomegranate (Punica granatum L.) genome.</title>
        <authorList>
            <person name="Akparov Z."/>
            <person name="Amiraslanov A."/>
            <person name="Hajiyeva S."/>
            <person name="Abbasov M."/>
            <person name="Kaur K."/>
            <person name="Hamwieh A."/>
            <person name="Solovyev V."/>
            <person name="Salamov A."/>
            <person name="Braich B."/>
            <person name="Kosarev P."/>
            <person name="Mahmoud A."/>
            <person name="Hajiyev E."/>
            <person name="Babayeva S."/>
            <person name="Izzatullayeva V."/>
            <person name="Mammadov A."/>
            <person name="Mammadov A."/>
            <person name="Sharifova S."/>
            <person name="Ojaghi J."/>
            <person name="Eynullazada K."/>
            <person name="Bayramov B."/>
            <person name="Abdulazimova A."/>
            <person name="Shahmuradov I."/>
        </authorList>
    </citation>
    <scope>NUCLEOTIDE SEQUENCE [LARGE SCALE GENOMIC DNA]</scope>
    <source>
        <strain evidence="3">cv. AG2017</strain>
        <tissue evidence="2">Leaf</tissue>
    </source>
</reference>
<evidence type="ECO:0000313" key="3">
    <source>
        <dbReference type="Proteomes" id="UP000233551"/>
    </source>
</evidence>
<keyword evidence="3" id="KW-1185">Reference proteome</keyword>
<gene>
    <name evidence="2" type="ORF">CRG98_030487</name>
</gene>
<evidence type="ECO:0000313" key="2">
    <source>
        <dbReference type="EMBL" id="PKI49141.1"/>
    </source>
</evidence>
<feature type="region of interest" description="Disordered" evidence="1">
    <location>
        <begin position="65"/>
        <end position="90"/>
    </location>
</feature>
<name>A0A2I0IYS3_PUNGR</name>
<protein>
    <submittedName>
        <fullName evidence="2">Uncharacterized protein</fullName>
    </submittedName>
</protein>
<feature type="region of interest" description="Disordered" evidence="1">
    <location>
        <begin position="13"/>
        <end position="34"/>
    </location>
</feature>
<dbReference type="EMBL" id="PGOL01002275">
    <property type="protein sequence ID" value="PKI49141.1"/>
    <property type="molecule type" value="Genomic_DNA"/>
</dbReference>
<accession>A0A2I0IYS3</accession>
<comment type="caution">
    <text evidence="2">The sequence shown here is derived from an EMBL/GenBank/DDBJ whole genome shotgun (WGS) entry which is preliminary data.</text>
</comment>
<dbReference type="Proteomes" id="UP000233551">
    <property type="component" value="Unassembled WGS sequence"/>
</dbReference>
<sequence>MDGMLKIPFGIGGGGCDGPVGHPPLDLPSDPDQGVEAASASIRDLGVRVGFADWWLQPQIDRGLRAPISNRPRTSDSESPVDSGLGPLVRDLDPSTEVVGVLRGYRRPWWRGRGR</sequence>
<evidence type="ECO:0000256" key="1">
    <source>
        <dbReference type="SAM" id="MobiDB-lite"/>
    </source>
</evidence>